<evidence type="ECO:0000256" key="6">
    <source>
        <dbReference type="ARBA" id="ARBA00023242"/>
    </source>
</evidence>
<comment type="similarity">
    <text evidence="2">Belongs to the NRF1/Ewg family.</text>
</comment>
<name>A0ABN7PSE6_TIMPD</name>
<dbReference type="Pfam" id="PF10491">
    <property type="entry name" value="Nrf1_DNA-bind"/>
    <property type="match status" value="1"/>
</dbReference>
<evidence type="ECO:0000256" key="5">
    <source>
        <dbReference type="ARBA" id="ARBA00023163"/>
    </source>
</evidence>
<proteinExistence type="inferred from homology"/>
<evidence type="ECO:0000256" key="1">
    <source>
        <dbReference type="ARBA" id="ARBA00004123"/>
    </source>
</evidence>
<feature type="domain" description="Nuclear respiratory factor 1 NLS/DNA-binding dimerisation" evidence="8">
    <location>
        <begin position="1"/>
        <end position="82"/>
    </location>
</feature>
<gene>
    <name evidence="9" type="ORF">TPAB3V08_LOCUS15823</name>
</gene>
<dbReference type="InterPro" id="IPR019525">
    <property type="entry name" value="Nrf1_NLS/DNA-bd_dimer"/>
</dbReference>
<evidence type="ECO:0000313" key="9">
    <source>
        <dbReference type="EMBL" id="CAG2068880.1"/>
    </source>
</evidence>
<keyword evidence="5" id="KW-0804">Transcription</keyword>
<feature type="non-terminal residue" evidence="9">
    <location>
        <position position="1"/>
    </location>
</feature>
<evidence type="ECO:0000256" key="4">
    <source>
        <dbReference type="ARBA" id="ARBA00023125"/>
    </source>
</evidence>
<comment type="caution">
    <text evidence="9">The sequence shown here is derived from an EMBL/GenBank/DDBJ whole genome shotgun (WGS) entry which is preliminary data.</text>
</comment>
<feature type="region of interest" description="Disordered" evidence="7">
    <location>
        <begin position="12"/>
        <end position="35"/>
    </location>
</feature>
<sequence>GPVGVAAAAAIVSAKKRKRPHSFETNPSIRKRQQNRLLRKLRQTIDEFATRVGQQAVVVVATPGKPQNSFKVFGAKPLEDVV</sequence>
<keyword evidence="6" id="KW-0539">Nucleus</keyword>
<dbReference type="PANTHER" id="PTHR20338">
    <property type="entry name" value="NUCLEAR RESPIRATORY FACTOR 1"/>
    <property type="match status" value="1"/>
</dbReference>
<comment type="subcellular location">
    <subcellularLocation>
        <location evidence="1">Nucleus</location>
    </subcellularLocation>
</comment>
<organism evidence="9 10">
    <name type="scientific">Timema podura</name>
    <name type="common">Walking stick</name>
    <dbReference type="NCBI Taxonomy" id="61482"/>
    <lineage>
        <taxon>Eukaryota</taxon>
        <taxon>Metazoa</taxon>
        <taxon>Ecdysozoa</taxon>
        <taxon>Arthropoda</taxon>
        <taxon>Hexapoda</taxon>
        <taxon>Insecta</taxon>
        <taxon>Pterygota</taxon>
        <taxon>Neoptera</taxon>
        <taxon>Polyneoptera</taxon>
        <taxon>Phasmatodea</taxon>
        <taxon>Timematodea</taxon>
        <taxon>Timematoidea</taxon>
        <taxon>Timematidae</taxon>
        <taxon>Timema</taxon>
    </lineage>
</organism>
<evidence type="ECO:0000256" key="3">
    <source>
        <dbReference type="ARBA" id="ARBA00023015"/>
    </source>
</evidence>
<keyword evidence="4" id="KW-0238">DNA-binding</keyword>
<dbReference type="Proteomes" id="UP001153148">
    <property type="component" value="Unassembled WGS sequence"/>
</dbReference>
<evidence type="ECO:0000256" key="2">
    <source>
        <dbReference type="ARBA" id="ARBA00005713"/>
    </source>
</evidence>
<dbReference type="EMBL" id="CAJPIN010106186">
    <property type="protein sequence ID" value="CAG2068880.1"/>
    <property type="molecule type" value="Genomic_DNA"/>
</dbReference>
<evidence type="ECO:0000256" key="7">
    <source>
        <dbReference type="SAM" id="MobiDB-lite"/>
    </source>
</evidence>
<accession>A0ABN7PSE6</accession>
<keyword evidence="10" id="KW-1185">Reference proteome</keyword>
<reference evidence="9" key="1">
    <citation type="submission" date="2021-03" db="EMBL/GenBank/DDBJ databases">
        <authorList>
            <person name="Tran Van P."/>
        </authorList>
    </citation>
    <scope>NUCLEOTIDE SEQUENCE</scope>
</reference>
<protein>
    <recommendedName>
        <fullName evidence="8">Nuclear respiratory factor 1 NLS/DNA-binding dimerisation domain-containing protein</fullName>
    </recommendedName>
</protein>
<evidence type="ECO:0000313" key="10">
    <source>
        <dbReference type="Proteomes" id="UP001153148"/>
    </source>
</evidence>
<keyword evidence="3" id="KW-0805">Transcription regulation</keyword>
<dbReference type="InterPro" id="IPR039142">
    <property type="entry name" value="NRF1/Ewg"/>
</dbReference>
<evidence type="ECO:0000259" key="8">
    <source>
        <dbReference type="Pfam" id="PF10491"/>
    </source>
</evidence>
<feature type="non-terminal residue" evidence="9">
    <location>
        <position position="82"/>
    </location>
</feature>